<protein>
    <submittedName>
        <fullName evidence="1">Uncharacterized protein</fullName>
    </submittedName>
</protein>
<dbReference type="Proteomes" id="UP000242032">
    <property type="component" value="Segment"/>
</dbReference>
<organism evidence="1 2">
    <name type="scientific">Pseudomonas phage SL2</name>
    <dbReference type="NCBI Taxonomy" id="2041345"/>
    <lineage>
        <taxon>Viruses</taxon>
        <taxon>Duplodnaviria</taxon>
        <taxon>Heunggongvirae</taxon>
        <taxon>Uroviricota</taxon>
        <taxon>Caudoviricetes</taxon>
        <taxon>Chimalliviridae</taxon>
        <taxon>Phikzvirus</taxon>
        <taxon>Phikzvirus SL2</taxon>
    </lineage>
</organism>
<dbReference type="EMBL" id="MF805716">
    <property type="protein sequence ID" value="ATN94621.1"/>
    <property type="molecule type" value="Genomic_DNA"/>
</dbReference>
<evidence type="ECO:0000313" key="1">
    <source>
        <dbReference type="EMBL" id="ATN94621.1"/>
    </source>
</evidence>
<reference evidence="1 2" key="1">
    <citation type="journal article" date="2017" name="Viruses">
        <title>Differential Effect of Newly Isolated Phages Belonging to PB1-Like, phiKZ-Like and LUZ24-Like Viruses against Multi-Drug Resistant Pseudomonas aeruginosa under Varying Growth Conditions.</title>
        <authorList>
            <person name="Latz S."/>
            <person name="Kruttgen A."/>
            <person name="Hafner H."/>
            <person name="Buhl E.M."/>
            <person name="Ritter K."/>
            <person name="Horz H.P."/>
        </authorList>
    </citation>
    <scope>NUCLEOTIDE SEQUENCE [LARGE SCALE GENOMIC DNA]</scope>
</reference>
<accession>A0A2D1GQL1</accession>
<evidence type="ECO:0000313" key="2">
    <source>
        <dbReference type="Proteomes" id="UP000242032"/>
    </source>
</evidence>
<proteinExistence type="predicted"/>
<name>A0A2D1GQL1_9CAUD</name>
<keyword evidence="2" id="KW-1185">Reference proteome</keyword>
<gene>
    <name evidence="1" type="ORF">SL2_044</name>
</gene>
<sequence>MSKVNSMLENKLRELVKDERYYAVLTELFPAMMRTMPSGLNYKPGREGVIEFHNRLAELNDVVRDIDVSWGGMPNEDEAFVKLATVDAMVVVVYTPAGIRKYLHQWRDICKALELPSESDVWRARQPNDVDMRAVWLEFQEDVIEYLREVTV</sequence>